<dbReference type="PANTHER" id="PTHR43762:SF5">
    <property type="entry name" value="FAD-BINDING PCMH-TYPE DOMAIN-CONTAINING PROTEIN"/>
    <property type="match status" value="1"/>
</dbReference>
<dbReference type="PROSITE" id="PS51387">
    <property type="entry name" value="FAD_PCMH"/>
    <property type="match status" value="1"/>
</dbReference>
<protein>
    <recommendedName>
        <fullName evidence="1">FAD-binding PCMH-type domain-containing protein</fullName>
    </recommendedName>
</protein>
<reference evidence="2 3" key="1">
    <citation type="journal article" date="2024" name="Nat. Commun.">
        <title>Phylogenomics reveals the evolutionary origins of lichenization in chlorophyte algae.</title>
        <authorList>
            <person name="Puginier C."/>
            <person name="Libourel C."/>
            <person name="Otte J."/>
            <person name="Skaloud P."/>
            <person name="Haon M."/>
            <person name="Grisel S."/>
            <person name="Petersen M."/>
            <person name="Berrin J.G."/>
            <person name="Delaux P.M."/>
            <person name="Dal Grande F."/>
            <person name="Keller J."/>
        </authorList>
    </citation>
    <scope>NUCLEOTIDE SEQUENCE [LARGE SCALE GENOMIC DNA]</scope>
    <source>
        <strain evidence="2 3">SAG 216-7</strain>
    </source>
</reference>
<name>A0ABR2YPL3_9CHLO</name>
<dbReference type="EMBL" id="JALJOT010000007">
    <property type="protein sequence ID" value="KAK9908861.1"/>
    <property type="molecule type" value="Genomic_DNA"/>
</dbReference>
<dbReference type="SUPFAM" id="SSF56176">
    <property type="entry name" value="FAD-binding/transporter-associated domain-like"/>
    <property type="match status" value="1"/>
</dbReference>
<accession>A0ABR2YPL3</accession>
<dbReference type="InterPro" id="IPR016169">
    <property type="entry name" value="FAD-bd_PCMH_sub2"/>
</dbReference>
<feature type="domain" description="FAD-binding PCMH-type" evidence="1">
    <location>
        <begin position="108"/>
        <end position="305"/>
    </location>
</feature>
<dbReference type="Pfam" id="PF01565">
    <property type="entry name" value="FAD_binding_4"/>
    <property type="match status" value="1"/>
</dbReference>
<sequence>MWPVGMQPTNTTGLTLVLTLPPLSQVMRLLDSAEEQRGPGTTGLHPALPSGFGFADTVIIIIAAASGAENAVVAHQRLSWSCVATRGPLAASQHCALPIGLGNFQGYYRCANGVALGKPTNKSELTQIISSYKRVKGVGVGHSWWQQQFCAGNDSDAVGIVTTEMTNTLPEILDPTYAAQFAPSFPIQVNEDARTVRVQSGITQRILLDYLANYTTAKAPNGYVLPAFAWYVDQTVGGAVSTGTHGSTMFWGSLSSQAVRVELALANGTLLELTPDSNTHLWKAGQLAVGRLGIITEVDFKITPQSLLTRTVVPQSFEEFVAWTTAVQERYKDAVASGLEAAISQSLTTVDRTQLFWFVPLNQTFLITYNSSDIPREYVGGMQPEAKQEGPSVMAQSTAGRRLLQEELSAGVYAQAPSPILGPNLLITRNVAAFNALYKAALGGIFSNATLTERQAILNENAFINKQTSDNDPYDQYEVSVPLETAGDCLKKAKDLAGGFAVPPLIRFVNGEEAYLSNTNGGPRMFFNIEDHLSMSTGRVMGIFRQECGARMHWGKAGWPRWAACFDGAKEFPDTWCHFGCAVRELDPDGKFRSMSDVWTWNAANQTGASAPLDQCCTADGFKAECTCQHRPPCIA</sequence>
<dbReference type="InterPro" id="IPR010031">
    <property type="entry name" value="FAD_lactone_oxidase-like"/>
</dbReference>
<dbReference type="InterPro" id="IPR016166">
    <property type="entry name" value="FAD-bd_PCMH"/>
</dbReference>
<comment type="caution">
    <text evidence="2">The sequence shown here is derived from an EMBL/GenBank/DDBJ whole genome shotgun (WGS) entry which is preliminary data.</text>
</comment>
<evidence type="ECO:0000313" key="3">
    <source>
        <dbReference type="Proteomes" id="UP001491310"/>
    </source>
</evidence>
<dbReference type="InterPro" id="IPR006094">
    <property type="entry name" value="Oxid_FAD_bind_N"/>
</dbReference>
<evidence type="ECO:0000259" key="1">
    <source>
        <dbReference type="PROSITE" id="PS51387"/>
    </source>
</evidence>
<proteinExistence type="predicted"/>
<dbReference type="PANTHER" id="PTHR43762">
    <property type="entry name" value="L-GULONOLACTONE OXIDASE"/>
    <property type="match status" value="1"/>
</dbReference>
<dbReference type="Proteomes" id="UP001491310">
    <property type="component" value="Unassembled WGS sequence"/>
</dbReference>
<dbReference type="Gene3D" id="3.30.465.10">
    <property type="match status" value="1"/>
</dbReference>
<dbReference type="InterPro" id="IPR036318">
    <property type="entry name" value="FAD-bd_PCMH-like_sf"/>
</dbReference>
<keyword evidence="3" id="KW-1185">Reference proteome</keyword>
<gene>
    <name evidence="2" type="ORF">WJX75_003902</name>
</gene>
<evidence type="ECO:0000313" key="2">
    <source>
        <dbReference type="EMBL" id="KAK9908861.1"/>
    </source>
</evidence>
<organism evidence="2 3">
    <name type="scientific">Coccomyxa subellipsoidea</name>
    <dbReference type="NCBI Taxonomy" id="248742"/>
    <lineage>
        <taxon>Eukaryota</taxon>
        <taxon>Viridiplantae</taxon>
        <taxon>Chlorophyta</taxon>
        <taxon>core chlorophytes</taxon>
        <taxon>Trebouxiophyceae</taxon>
        <taxon>Trebouxiophyceae incertae sedis</taxon>
        <taxon>Coccomyxaceae</taxon>
        <taxon>Coccomyxa</taxon>
    </lineage>
</organism>